<dbReference type="InterPro" id="IPR036291">
    <property type="entry name" value="NAD(P)-bd_dom_sf"/>
</dbReference>
<dbReference type="InterPro" id="IPR050463">
    <property type="entry name" value="Gfo/Idh/MocA_oxidrdct_glycsds"/>
</dbReference>
<dbReference type="Pfam" id="PF19051">
    <property type="entry name" value="GFO_IDH_MocA_C2"/>
    <property type="match status" value="1"/>
</dbReference>
<proteinExistence type="predicted"/>
<feature type="domain" description="Gfo/Idh/MocA-like oxidoreductase N-terminal" evidence="3">
    <location>
        <begin position="53"/>
        <end position="169"/>
    </location>
</feature>
<dbReference type="InterPro" id="IPR006311">
    <property type="entry name" value="TAT_signal"/>
</dbReference>
<evidence type="ECO:0000259" key="4">
    <source>
        <dbReference type="Pfam" id="PF19051"/>
    </source>
</evidence>
<dbReference type="AlphaFoldDB" id="A0A6C2URM2"/>
<reference evidence="5 6" key="1">
    <citation type="submission" date="2019-04" db="EMBL/GenBank/DDBJ databases">
        <authorList>
            <person name="Van Vliet M D."/>
        </authorList>
    </citation>
    <scope>NUCLEOTIDE SEQUENCE [LARGE SCALE GENOMIC DNA]</scope>
    <source>
        <strain evidence="5 6">F21</strain>
    </source>
</reference>
<feature type="compositionally biased region" description="Basic and acidic residues" evidence="1">
    <location>
        <begin position="40"/>
        <end position="49"/>
    </location>
</feature>
<dbReference type="RefSeq" id="WP_136064074.1">
    <property type="nucleotide sequence ID" value="NZ_CAAHFH010000002.1"/>
</dbReference>
<dbReference type="SUPFAM" id="SSF51735">
    <property type="entry name" value="NAD(P)-binding Rossmann-fold domains"/>
    <property type="match status" value="1"/>
</dbReference>
<evidence type="ECO:0000259" key="3">
    <source>
        <dbReference type="Pfam" id="PF01408"/>
    </source>
</evidence>
<dbReference type="PANTHER" id="PTHR43818:SF10">
    <property type="entry name" value="NADH-DEPENDENT DEHYDROGENASE-RELATED"/>
    <property type="match status" value="1"/>
</dbReference>
<dbReference type="GO" id="GO:0000166">
    <property type="term" value="F:nucleotide binding"/>
    <property type="evidence" value="ECO:0007669"/>
    <property type="project" value="InterPro"/>
</dbReference>
<evidence type="ECO:0000313" key="5">
    <source>
        <dbReference type="EMBL" id="VGO22603.1"/>
    </source>
</evidence>
<accession>A0A6C2URM2</accession>
<dbReference type="Pfam" id="PF01408">
    <property type="entry name" value="GFO_IDH_MocA"/>
    <property type="match status" value="1"/>
</dbReference>
<dbReference type="Gene3D" id="3.40.50.720">
    <property type="entry name" value="NAD(P)-binding Rossmann-like Domain"/>
    <property type="match status" value="1"/>
</dbReference>
<dbReference type="EMBL" id="CAAHFH010000002">
    <property type="protein sequence ID" value="VGO22603.1"/>
    <property type="molecule type" value="Genomic_DNA"/>
</dbReference>
<evidence type="ECO:0000256" key="1">
    <source>
        <dbReference type="SAM" id="MobiDB-lite"/>
    </source>
</evidence>
<protein>
    <submittedName>
        <fullName evidence="5">Inositol 2-dehydrogenase</fullName>
    </submittedName>
</protein>
<feature type="chain" id="PRO_5025559052" evidence="2">
    <location>
        <begin position="30"/>
        <end position="462"/>
    </location>
</feature>
<dbReference type="Proteomes" id="UP000346198">
    <property type="component" value="Unassembled WGS sequence"/>
</dbReference>
<keyword evidence="2" id="KW-0732">Signal</keyword>
<gene>
    <name evidence="5" type="primary">iolG_4</name>
    <name evidence="5" type="ORF">SCARR_04688</name>
</gene>
<feature type="domain" description="Gfo/Idh/MocA-like oxidoreductase bacterial type C-terminal" evidence="4">
    <location>
        <begin position="209"/>
        <end position="303"/>
    </location>
</feature>
<feature type="signal peptide" evidence="2">
    <location>
        <begin position="1"/>
        <end position="29"/>
    </location>
</feature>
<keyword evidence="6" id="KW-1185">Reference proteome</keyword>
<evidence type="ECO:0000256" key="2">
    <source>
        <dbReference type="SAM" id="SignalP"/>
    </source>
</evidence>
<evidence type="ECO:0000313" key="6">
    <source>
        <dbReference type="Proteomes" id="UP000346198"/>
    </source>
</evidence>
<dbReference type="SUPFAM" id="SSF55347">
    <property type="entry name" value="Glyceraldehyde-3-phosphate dehydrogenase-like, C-terminal domain"/>
    <property type="match status" value="1"/>
</dbReference>
<dbReference type="InterPro" id="IPR043906">
    <property type="entry name" value="Gfo/Idh/MocA_OxRdtase_bact_C"/>
</dbReference>
<dbReference type="PANTHER" id="PTHR43818">
    <property type="entry name" value="BCDNA.GH03377"/>
    <property type="match status" value="1"/>
</dbReference>
<dbReference type="InterPro" id="IPR000683">
    <property type="entry name" value="Gfo/Idh/MocA-like_OxRdtase_N"/>
</dbReference>
<dbReference type="PROSITE" id="PS51318">
    <property type="entry name" value="TAT"/>
    <property type="match status" value="1"/>
</dbReference>
<dbReference type="Gene3D" id="3.30.360.10">
    <property type="entry name" value="Dihydrodipicolinate Reductase, domain 2"/>
    <property type="match status" value="1"/>
</dbReference>
<sequence>MSKQPSRRSILAAGAAVTAFNIVPSSVLAQAANKKKKKAPAPDKEKLPPSERLNIGFVGIGGKGTANIKGCSAHNVYALCDVDSVRGASSFKKYPSAKRFDDWRVFLDKEEKNLDAVVVTTPDHNHAVITMAAMQLGLPVYTEKPLTRTISEARILAEYARKNKIITQMGNQGHANDDARLAVEWIQAGVLGDVREVHCWTNRPVWPQGIVRPSAEDVPATMNWDVWLGPAPAKSYSSKIAPFKWRGFWDYGAGALGDMAAHIMDHPVWALGLGAPLSVEVEFDRANPASAKDSFPVSSIVTYQFAARGNMPPVTLKWFDGKNKIPWPENLEETRKLEKGGGIVYYGSKHNMLQSCYGKSPRIFPETEMQAVARNKELPPKTMLRSPGHYEEWIQAIQANDPSLAKSNFDYAGPLTEMMLLGCVAARVGSGTKLTWNSANMKTNNDEANRYVHHEYRKGWSL</sequence>
<name>A0A6C2URM2_9BACT</name>
<feature type="region of interest" description="Disordered" evidence="1">
    <location>
        <begin position="31"/>
        <end position="50"/>
    </location>
</feature>
<organism evidence="5 6">
    <name type="scientific">Pontiella sulfatireligans</name>
    <dbReference type="NCBI Taxonomy" id="2750658"/>
    <lineage>
        <taxon>Bacteria</taxon>
        <taxon>Pseudomonadati</taxon>
        <taxon>Kiritimatiellota</taxon>
        <taxon>Kiritimatiellia</taxon>
        <taxon>Kiritimatiellales</taxon>
        <taxon>Pontiellaceae</taxon>
        <taxon>Pontiella</taxon>
    </lineage>
</organism>